<dbReference type="SUPFAM" id="SSF69047">
    <property type="entry name" value="Hypothetical protein YjbJ"/>
    <property type="match status" value="2"/>
</dbReference>
<comment type="caution">
    <text evidence="4">The sequence shown here is derived from an EMBL/GenBank/DDBJ whole genome shotgun (WGS) entry which is preliminary data.</text>
</comment>
<keyword evidence="5" id="KW-1185">Reference proteome</keyword>
<accession>A0ABX1LQY3</accession>
<dbReference type="Pfam" id="PF05532">
    <property type="entry name" value="CsbD"/>
    <property type="match status" value="2"/>
</dbReference>
<dbReference type="Gene3D" id="1.10.287.700">
    <property type="entry name" value="Helix hairpin bin"/>
    <property type="match status" value="1"/>
</dbReference>
<dbReference type="EMBL" id="JAAVJL010000001">
    <property type="protein sequence ID" value="NMF57234.1"/>
    <property type="molecule type" value="Genomic_DNA"/>
</dbReference>
<proteinExistence type="inferred from homology"/>
<feature type="region of interest" description="Disordered" evidence="2">
    <location>
        <begin position="112"/>
        <end position="133"/>
    </location>
</feature>
<evidence type="ECO:0000259" key="3">
    <source>
        <dbReference type="Pfam" id="PF05532"/>
    </source>
</evidence>
<feature type="domain" description="CsbD-like" evidence="3">
    <location>
        <begin position="44"/>
        <end position="95"/>
    </location>
</feature>
<reference evidence="4 5" key="1">
    <citation type="submission" date="2020-03" db="EMBL/GenBank/DDBJ databases">
        <title>Draft Genome Sequence of 2-Methylisoborneol Producing Pseudanabaena yagii Strain GIHE-NHR1 Isolated from North Han River in South Korea.</title>
        <authorList>
            <person name="Jeong J."/>
        </authorList>
    </citation>
    <scope>NUCLEOTIDE SEQUENCE [LARGE SCALE GENOMIC DNA]</scope>
    <source>
        <strain evidence="4 5">GIHE-NHR1</strain>
    </source>
</reference>
<comment type="similarity">
    <text evidence="1">Belongs to the UPF0337 (CsbD) family.</text>
</comment>
<dbReference type="Proteomes" id="UP000738376">
    <property type="component" value="Unassembled WGS sequence"/>
</dbReference>
<name>A0ABX1LQY3_9CYAN</name>
<organism evidence="4 5">
    <name type="scientific">Pseudanabaena yagii GIHE-NHR1</name>
    <dbReference type="NCBI Taxonomy" id="2722753"/>
    <lineage>
        <taxon>Bacteria</taxon>
        <taxon>Bacillati</taxon>
        <taxon>Cyanobacteriota</taxon>
        <taxon>Cyanophyceae</taxon>
        <taxon>Pseudanabaenales</taxon>
        <taxon>Pseudanabaenaceae</taxon>
        <taxon>Pseudanabaena</taxon>
        <taxon>Pseudanabaena yagii</taxon>
    </lineage>
</organism>
<dbReference type="InterPro" id="IPR036629">
    <property type="entry name" value="YjbJ_sf"/>
</dbReference>
<evidence type="ECO:0000256" key="1">
    <source>
        <dbReference type="ARBA" id="ARBA00009129"/>
    </source>
</evidence>
<gene>
    <name evidence="4" type="ORF">HC246_04170</name>
</gene>
<evidence type="ECO:0000313" key="4">
    <source>
        <dbReference type="EMBL" id="NMF57234.1"/>
    </source>
</evidence>
<evidence type="ECO:0000313" key="5">
    <source>
        <dbReference type="Proteomes" id="UP000738376"/>
    </source>
</evidence>
<dbReference type="InterPro" id="IPR008462">
    <property type="entry name" value="CsbD"/>
</dbReference>
<protein>
    <submittedName>
        <fullName evidence="4">CsbD family protein</fullName>
    </submittedName>
</protein>
<sequence length="153" mass="16566">MISQIYRSLLTIGCILFLSSVIVFGLPVNKGWAANSFTPIASIERVKAGAKDLEGKTQEAIGNVTGNTKNQVIGKAKQAEADVRNAAEDVKDNVKLPERVKAGARDLEGKTQEAIGKVTGDRQDQIVGKGKQVESKTRNLIEDAKDKVQELFE</sequence>
<evidence type="ECO:0000256" key="2">
    <source>
        <dbReference type="SAM" id="MobiDB-lite"/>
    </source>
</evidence>
<dbReference type="RefSeq" id="WP_169362294.1">
    <property type="nucleotide sequence ID" value="NZ_JAAVJL010000001.1"/>
</dbReference>
<feature type="domain" description="CsbD-like" evidence="3">
    <location>
        <begin position="98"/>
        <end position="149"/>
    </location>
</feature>